<feature type="region of interest" description="Disordered" evidence="2">
    <location>
        <begin position="245"/>
        <end position="294"/>
    </location>
</feature>
<feature type="compositionally biased region" description="Pro residues" evidence="2">
    <location>
        <begin position="354"/>
        <end position="364"/>
    </location>
</feature>
<feature type="region of interest" description="Disordered" evidence="2">
    <location>
        <begin position="162"/>
        <end position="189"/>
    </location>
</feature>
<feature type="region of interest" description="Disordered" evidence="2">
    <location>
        <begin position="332"/>
        <end position="396"/>
    </location>
</feature>
<feature type="compositionally biased region" description="Basic and acidic residues" evidence="2">
    <location>
        <begin position="209"/>
        <end position="223"/>
    </location>
</feature>
<comment type="caution">
    <text evidence="3">The sequence shown here is derived from an EMBL/GenBank/DDBJ whole genome shotgun (WGS) entry which is preliminary data.</text>
</comment>
<feature type="coiled-coil region" evidence="1">
    <location>
        <begin position="53"/>
        <end position="148"/>
    </location>
</feature>
<dbReference type="InParanoid" id="A0A263D6B1"/>
<sequence>MSLGEERELVPLGAGFDSMKRGYDRAQVDEHLERLDADLRMLTSDRDAAISQAGDLARQLEISRSEIDDLQKQVDRLAQPPTTLEGLSERLQRMLRLAQDEAADTRARAEAEAGHIRATAESDASAMRARYEQLLGELAERRKEMEAEHRGVLETARAEATEITGTATEERDRLDAESEQRRTQVEEDFEIAMATRRTEAMRVLAEQEATSKAEAERRLREATDEATAIRTAVAEEEATCKADVERRRRESVEDANRRKQGSISEANARLAEASDEAHRRVREATEEANRRIGDATERVETLQALRAQIADQVRAARTMLTQADAALGTVGGATAVTDDSPTHQFRPTRGGTPAPAPSPTPSPRKPGSEESGKQQHATAGSSGSQSGRSEQKPTHE</sequence>
<name>A0A263D6B1_9PSEU</name>
<feature type="compositionally biased region" description="Basic and acidic residues" evidence="2">
    <location>
        <begin position="245"/>
        <end position="257"/>
    </location>
</feature>
<evidence type="ECO:0000256" key="1">
    <source>
        <dbReference type="SAM" id="Coils"/>
    </source>
</evidence>
<dbReference type="EMBL" id="NKYE01000003">
    <property type="protein sequence ID" value="OZM73911.1"/>
    <property type="molecule type" value="Genomic_DNA"/>
</dbReference>
<reference evidence="3 4" key="1">
    <citation type="submission" date="2017-07" db="EMBL/GenBank/DDBJ databases">
        <title>Amycolatopsis antarcticus sp. nov., isolated from the surface of an Antarcticus brown macroalga.</title>
        <authorList>
            <person name="Wang J."/>
            <person name="Leiva S."/>
            <person name="Huang J."/>
            <person name="Huang Y."/>
        </authorList>
    </citation>
    <scope>NUCLEOTIDE SEQUENCE [LARGE SCALE GENOMIC DNA]</scope>
    <source>
        <strain evidence="3 4">AU-G6</strain>
    </source>
</reference>
<dbReference type="Proteomes" id="UP000242444">
    <property type="component" value="Unassembled WGS sequence"/>
</dbReference>
<feature type="compositionally biased region" description="Basic and acidic residues" evidence="2">
    <location>
        <begin position="168"/>
        <end position="185"/>
    </location>
</feature>
<feature type="compositionally biased region" description="Basic and acidic residues" evidence="2">
    <location>
        <begin position="275"/>
        <end position="294"/>
    </location>
</feature>
<gene>
    <name evidence="3" type="ORF">CFN78_06365</name>
</gene>
<protein>
    <submittedName>
        <fullName evidence="3">Chromosome segregation protein</fullName>
    </submittedName>
</protein>
<feature type="region of interest" description="Disordered" evidence="2">
    <location>
        <begin position="204"/>
        <end position="226"/>
    </location>
</feature>
<evidence type="ECO:0000313" key="3">
    <source>
        <dbReference type="EMBL" id="OZM73911.1"/>
    </source>
</evidence>
<organism evidence="3 4">
    <name type="scientific">Amycolatopsis antarctica</name>
    <dbReference type="NCBI Taxonomy" id="1854586"/>
    <lineage>
        <taxon>Bacteria</taxon>
        <taxon>Bacillati</taxon>
        <taxon>Actinomycetota</taxon>
        <taxon>Actinomycetes</taxon>
        <taxon>Pseudonocardiales</taxon>
        <taxon>Pseudonocardiaceae</taxon>
        <taxon>Amycolatopsis</taxon>
    </lineage>
</organism>
<evidence type="ECO:0000256" key="2">
    <source>
        <dbReference type="SAM" id="MobiDB-lite"/>
    </source>
</evidence>
<evidence type="ECO:0000313" key="4">
    <source>
        <dbReference type="Proteomes" id="UP000242444"/>
    </source>
</evidence>
<keyword evidence="4" id="KW-1185">Reference proteome</keyword>
<dbReference type="RefSeq" id="WP_094861668.1">
    <property type="nucleotide sequence ID" value="NZ_NKYE01000003.1"/>
</dbReference>
<keyword evidence="1" id="KW-0175">Coiled coil</keyword>
<dbReference type="AlphaFoldDB" id="A0A263D6B1"/>
<dbReference type="OrthoDB" id="3576986at2"/>
<proteinExistence type="predicted"/>
<accession>A0A263D6B1</accession>